<sequence length="308" mass="31793">IPLGGDCTASQTHCESGSACDNNVCTLDAGADCTGNAAGCKTGTSCENNRCTLPLGGDCTSHQDACTYGAVCDNNVCKLDTGENCGNGNSQLCKTGTTCVTNICLLNSGVQCSGVHSVHCVPGSTCEDNFCRILLSSACTSGSNLCVSGAVCDNNVCKLDVQGDCSGDNADNCKSGTTCDTNACRLDVGVDCLTNILDCVTTAVCDVLSNSTTKTCRTKAGQSCNSTSECVAYSTCSGSGKCNCEDGRTAQAIGICSDRCLWAYCFSDGYDHGPSRDRTYTPYVDVVDPHQPPSTVLMISAHLFTSDF</sequence>
<gene>
    <name evidence="1" type="ORF">BaRGS_00017913</name>
</gene>
<reference evidence="1 2" key="1">
    <citation type="journal article" date="2023" name="Sci. Data">
        <title>Genome assembly of the Korean intertidal mud-creeper Batillaria attramentaria.</title>
        <authorList>
            <person name="Patra A.K."/>
            <person name="Ho P.T."/>
            <person name="Jun S."/>
            <person name="Lee S.J."/>
            <person name="Kim Y."/>
            <person name="Won Y.J."/>
        </authorList>
    </citation>
    <scope>NUCLEOTIDE SEQUENCE [LARGE SCALE GENOMIC DNA]</scope>
    <source>
        <strain evidence="1">Wonlab-2016</strain>
    </source>
</reference>
<evidence type="ECO:0000313" key="2">
    <source>
        <dbReference type="Proteomes" id="UP001519460"/>
    </source>
</evidence>
<feature type="non-terminal residue" evidence="1">
    <location>
        <position position="1"/>
    </location>
</feature>
<dbReference type="EMBL" id="JACVVK020000122">
    <property type="protein sequence ID" value="KAK7490857.1"/>
    <property type="molecule type" value="Genomic_DNA"/>
</dbReference>
<dbReference type="Proteomes" id="UP001519460">
    <property type="component" value="Unassembled WGS sequence"/>
</dbReference>
<accession>A0ABD0KVS0</accession>
<comment type="caution">
    <text evidence="1">The sequence shown here is derived from an EMBL/GenBank/DDBJ whole genome shotgun (WGS) entry which is preliminary data.</text>
</comment>
<name>A0ABD0KVS0_9CAEN</name>
<keyword evidence="2" id="KW-1185">Reference proteome</keyword>
<dbReference type="AlphaFoldDB" id="A0ABD0KVS0"/>
<evidence type="ECO:0000313" key="1">
    <source>
        <dbReference type="EMBL" id="KAK7490857.1"/>
    </source>
</evidence>
<organism evidence="1 2">
    <name type="scientific">Batillaria attramentaria</name>
    <dbReference type="NCBI Taxonomy" id="370345"/>
    <lineage>
        <taxon>Eukaryota</taxon>
        <taxon>Metazoa</taxon>
        <taxon>Spiralia</taxon>
        <taxon>Lophotrochozoa</taxon>
        <taxon>Mollusca</taxon>
        <taxon>Gastropoda</taxon>
        <taxon>Caenogastropoda</taxon>
        <taxon>Sorbeoconcha</taxon>
        <taxon>Cerithioidea</taxon>
        <taxon>Batillariidae</taxon>
        <taxon>Batillaria</taxon>
    </lineage>
</organism>
<proteinExistence type="predicted"/>
<protein>
    <submittedName>
        <fullName evidence="1">Uncharacterized protein</fullName>
    </submittedName>
</protein>